<keyword evidence="4 6" id="KW-0472">Membrane</keyword>
<evidence type="ECO:0000313" key="8">
    <source>
        <dbReference type="Proteomes" id="UP000005798"/>
    </source>
</evidence>
<dbReference type="InterPro" id="IPR023271">
    <property type="entry name" value="Aquaporin-like"/>
</dbReference>
<feature type="transmembrane region" description="Helical" evidence="6">
    <location>
        <begin position="193"/>
        <end position="212"/>
    </location>
</feature>
<evidence type="ECO:0000256" key="1">
    <source>
        <dbReference type="ARBA" id="ARBA00004141"/>
    </source>
</evidence>
<evidence type="ECO:0000313" key="7">
    <source>
        <dbReference type="EMBL" id="EDS18952.1"/>
    </source>
</evidence>
<dbReference type="EMBL" id="ABFX02000004">
    <property type="protein sequence ID" value="EDS18952.1"/>
    <property type="molecule type" value="Genomic_DNA"/>
</dbReference>
<organism evidence="7 8">
    <name type="scientific">Thomasclavelia ramosa DSM 1402</name>
    <dbReference type="NCBI Taxonomy" id="445974"/>
    <lineage>
        <taxon>Bacteria</taxon>
        <taxon>Bacillati</taxon>
        <taxon>Bacillota</taxon>
        <taxon>Erysipelotrichia</taxon>
        <taxon>Erysipelotrichales</taxon>
        <taxon>Coprobacillaceae</taxon>
        <taxon>Thomasclavelia</taxon>
    </lineage>
</organism>
<evidence type="ECO:0000256" key="4">
    <source>
        <dbReference type="ARBA" id="ARBA00023136"/>
    </source>
</evidence>
<dbReference type="PROSITE" id="PS01005">
    <property type="entry name" value="FORMATE_NITRITE_TP_1"/>
    <property type="match status" value="1"/>
</dbReference>
<dbReference type="InterPro" id="IPR000292">
    <property type="entry name" value="For/NO2_transpt"/>
</dbReference>
<dbReference type="InterPro" id="IPR024002">
    <property type="entry name" value="For/NO2_transpt_CS"/>
</dbReference>
<dbReference type="HOGENOM" id="CLU_036896_2_1_9"/>
<dbReference type="GO" id="GO:0005886">
    <property type="term" value="C:plasma membrane"/>
    <property type="evidence" value="ECO:0007669"/>
    <property type="project" value="TreeGrafter"/>
</dbReference>
<dbReference type="GO" id="GO:0015499">
    <property type="term" value="F:formate transmembrane transporter activity"/>
    <property type="evidence" value="ECO:0007669"/>
    <property type="project" value="TreeGrafter"/>
</dbReference>
<dbReference type="eggNOG" id="COG2116">
    <property type="taxonomic scope" value="Bacteria"/>
</dbReference>
<dbReference type="AlphaFoldDB" id="B0N3D0"/>
<protein>
    <submittedName>
        <fullName evidence="7">Formate/nitrite transporter</fullName>
    </submittedName>
</protein>
<comment type="subcellular location">
    <subcellularLocation>
        <location evidence="1">Membrane</location>
        <topology evidence="1">Multi-pass membrane protein</topology>
    </subcellularLocation>
</comment>
<feature type="transmembrane region" description="Helical" evidence="6">
    <location>
        <begin position="113"/>
        <end position="137"/>
    </location>
</feature>
<gene>
    <name evidence="7" type="primary">fnt</name>
    <name evidence="7" type="ORF">CLORAM_00948</name>
</gene>
<feature type="transmembrane region" description="Helical" evidence="6">
    <location>
        <begin position="157"/>
        <end position="181"/>
    </location>
</feature>
<feature type="transmembrane region" description="Helical" evidence="6">
    <location>
        <begin position="67"/>
        <end position="92"/>
    </location>
</feature>
<dbReference type="PANTHER" id="PTHR30520">
    <property type="entry name" value="FORMATE TRANSPORTER-RELATED"/>
    <property type="match status" value="1"/>
</dbReference>
<keyword evidence="3 6" id="KW-1133">Transmembrane helix</keyword>
<evidence type="ECO:0000256" key="3">
    <source>
        <dbReference type="ARBA" id="ARBA00022989"/>
    </source>
</evidence>
<comment type="similarity">
    <text evidence="5">Belongs to the FNT transporter (TC 1.A.16) family.</text>
</comment>
<evidence type="ECO:0000256" key="6">
    <source>
        <dbReference type="SAM" id="Phobius"/>
    </source>
</evidence>
<name>B0N3D0_9FIRM</name>
<dbReference type="Pfam" id="PF01226">
    <property type="entry name" value="Form_Nir_trans"/>
    <property type="match status" value="1"/>
</dbReference>
<keyword evidence="2 6" id="KW-0812">Transmembrane</keyword>
<evidence type="ECO:0000256" key="5">
    <source>
        <dbReference type="ARBA" id="ARBA00049660"/>
    </source>
</evidence>
<dbReference type="Gene3D" id="1.20.1080.10">
    <property type="entry name" value="Glycerol uptake facilitator protein"/>
    <property type="match status" value="1"/>
</dbReference>
<dbReference type="Proteomes" id="UP000005798">
    <property type="component" value="Unassembled WGS sequence"/>
</dbReference>
<reference evidence="7" key="2">
    <citation type="submission" date="2014-06" db="EMBL/GenBank/DDBJ databases">
        <title>Draft genome sequence of Clostridium ramosum(DSM 1402).</title>
        <authorList>
            <person name="Sudarsanam P."/>
            <person name="Ley R."/>
            <person name="Guruge J."/>
            <person name="Turnbaugh P.J."/>
            <person name="Mahowald M."/>
            <person name="Liep D."/>
            <person name="Gordon J."/>
        </authorList>
    </citation>
    <scope>NUCLEOTIDE SEQUENCE</scope>
    <source>
        <strain evidence="7">DSM 1402</strain>
    </source>
</reference>
<proteinExistence type="inferred from homology"/>
<reference evidence="7" key="1">
    <citation type="submission" date="2007-11" db="EMBL/GenBank/DDBJ databases">
        <authorList>
            <person name="Fulton L."/>
            <person name="Clifton S."/>
            <person name="Fulton B."/>
            <person name="Xu J."/>
            <person name="Minx P."/>
            <person name="Pepin K.H."/>
            <person name="Johnson M."/>
            <person name="Thiruvilangam P."/>
            <person name="Bhonagiri V."/>
            <person name="Nash W.E."/>
            <person name="Mardis E.R."/>
            <person name="Wilson R.K."/>
        </authorList>
    </citation>
    <scope>NUCLEOTIDE SEQUENCE [LARGE SCALE GENOMIC DNA]</scope>
    <source>
        <strain evidence="7">DSM 1402</strain>
    </source>
</reference>
<accession>B0N3D0</accession>
<sequence>MVYNETGLEGFNMSFEMLSDLGIKKYEMCRDDIGRFFARSVVAGLYLGLATILSTTLGTLLFKDNLIASKIAVAGSFGIGLVIIVILGSELFTGNCFTTMIPVYGKKLKFRQIIPMWIVCYFGNFVGIALVCYLFFISGSNHELLSEYVVSCANTKLSFDIIELLVKAVLCNFIVCVGAYVGMKMQDDTAKTIIMMIVVMAFVLPGFEHSIANMGSFTLTIGALGSGANFGLIAIHMIVVTFGNMIGGGVLLGLPLYLMIKPNK</sequence>
<feature type="transmembrane region" description="Helical" evidence="6">
    <location>
        <begin position="36"/>
        <end position="61"/>
    </location>
</feature>
<comment type="caution">
    <text evidence="7">The sequence shown here is derived from an EMBL/GenBank/DDBJ whole genome shotgun (WGS) entry which is preliminary data.</text>
</comment>
<keyword evidence="8" id="KW-1185">Reference proteome</keyword>
<feature type="transmembrane region" description="Helical" evidence="6">
    <location>
        <begin position="232"/>
        <end position="258"/>
    </location>
</feature>
<dbReference type="PANTHER" id="PTHR30520:SF8">
    <property type="entry name" value="NITRITE TRANSPORTER NIRC"/>
    <property type="match status" value="1"/>
</dbReference>
<evidence type="ECO:0000256" key="2">
    <source>
        <dbReference type="ARBA" id="ARBA00022692"/>
    </source>
</evidence>